<accession>A0A5P2QWI3</accession>
<dbReference type="EMBL" id="CP044081">
    <property type="protein sequence ID" value="QEU10315.1"/>
    <property type="molecule type" value="Genomic_DNA"/>
</dbReference>
<gene>
    <name evidence="1" type="ORF">FOB51_21245</name>
</gene>
<dbReference type="Pfam" id="PF13557">
    <property type="entry name" value="Phenol_MetA_deg"/>
    <property type="match status" value="1"/>
</dbReference>
<name>A0A5P2QWI3_9RHOB</name>
<proteinExistence type="predicted"/>
<dbReference type="InterPro" id="IPR025737">
    <property type="entry name" value="FApF"/>
</dbReference>
<reference evidence="1 2" key="1">
    <citation type="submission" date="2019-09" db="EMBL/GenBank/DDBJ databases">
        <title>FDA dAtabase for Regulatory Grade micrObial Sequences (FDA-ARGOS): Supporting development and validation of Infectious Disease Dx tests.</title>
        <authorList>
            <person name="Sciortino C."/>
            <person name="Tallon L."/>
            <person name="Sadzewicz L."/>
            <person name="Vavikolanu K."/>
            <person name="Mehta A."/>
            <person name="Aluvathingal J."/>
            <person name="Nadendla S."/>
            <person name="Nandy P."/>
            <person name="Geyer C."/>
            <person name="Yan Y."/>
            <person name="Sichtig H."/>
        </authorList>
    </citation>
    <scope>NUCLEOTIDE SEQUENCE [LARGE SCALE GENOMIC DNA]</scope>
    <source>
        <strain evidence="1 2">FDAARGOS_643</strain>
    </source>
</reference>
<organism evidence="1 2">
    <name type="scientific">Paracoccus yeei</name>
    <dbReference type="NCBI Taxonomy" id="147645"/>
    <lineage>
        <taxon>Bacteria</taxon>
        <taxon>Pseudomonadati</taxon>
        <taxon>Pseudomonadota</taxon>
        <taxon>Alphaproteobacteria</taxon>
        <taxon>Rhodobacterales</taxon>
        <taxon>Paracoccaceae</taxon>
        <taxon>Paracoccus</taxon>
    </lineage>
</organism>
<protein>
    <submittedName>
        <fullName evidence="1">Uncharacterized protein</fullName>
    </submittedName>
</protein>
<dbReference type="Proteomes" id="UP000324507">
    <property type="component" value="Chromosome"/>
</dbReference>
<dbReference type="AlphaFoldDB" id="A0A5P2QWI3"/>
<evidence type="ECO:0000313" key="2">
    <source>
        <dbReference type="Proteomes" id="UP000324507"/>
    </source>
</evidence>
<evidence type="ECO:0000313" key="1">
    <source>
        <dbReference type="EMBL" id="QEU10315.1"/>
    </source>
</evidence>
<sequence>MKTTTAILAAALGLALQAILPAPVLAGEGIRPAGPIGGTDIRQAILPPGPGLYGVGVGVNGRFPDYLTEDGHLDSDGQFIVGGIGLLAVYPFELFGGRLASSIFMSGGQTCFRIKPMPDSCSDGMGDPYADVLMWSRHFPSRTASPAGNPFLHYGLDTLVGLGLSIPAGVYDRHSPVNNGSNVYDIAPNFALTYTTPSVLGPALGDATEFSARVFYNYYTRNDANEYKSGDLISADFAMTQRKGAWQFGLTGTGFVQIEDDEIDGVPVPGGNRAKMLQLGPIVSHDFMAGGRPWNVTVKGLFYVDGQNAAAPNVVVLRIGTKLF</sequence>
<dbReference type="RefSeq" id="WP_150351712.1">
    <property type="nucleotide sequence ID" value="NZ_CP038090.1"/>
</dbReference>